<evidence type="ECO:0000259" key="6">
    <source>
        <dbReference type="Pfam" id="PF07980"/>
    </source>
</evidence>
<keyword evidence="5" id="KW-0998">Cell outer membrane</keyword>
<name>A0ABT8KH83_9BACT</name>
<accession>A0ABT8KH83</accession>
<evidence type="ECO:0000313" key="8">
    <source>
        <dbReference type="EMBL" id="MDN5200067.1"/>
    </source>
</evidence>
<dbReference type="Gene3D" id="1.25.40.900">
    <property type="match status" value="1"/>
</dbReference>
<reference evidence="8" key="1">
    <citation type="submission" date="2023-06" db="EMBL/GenBank/DDBJ databases">
        <title>Genomic of Parafulvivirga corallium.</title>
        <authorList>
            <person name="Wang G."/>
        </authorList>
    </citation>
    <scope>NUCLEOTIDE SEQUENCE</scope>
    <source>
        <strain evidence="8">BMA10</strain>
    </source>
</reference>
<dbReference type="InterPro" id="IPR011990">
    <property type="entry name" value="TPR-like_helical_dom_sf"/>
</dbReference>
<dbReference type="Pfam" id="PF14322">
    <property type="entry name" value="SusD-like_3"/>
    <property type="match status" value="1"/>
</dbReference>
<evidence type="ECO:0000256" key="3">
    <source>
        <dbReference type="ARBA" id="ARBA00022729"/>
    </source>
</evidence>
<dbReference type="InterPro" id="IPR012944">
    <property type="entry name" value="SusD_RagB_dom"/>
</dbReference>
<proteinExistence type="inferred from homology"/>
<dbReference type="EMBL" id="JAUJEA010000001">
    <property type="protein sequence ID" value="MDN5200067.1"/>
    <property type="molecule type" value="Genomic_DNA"/>
</dbReference>
<dbReference type="PROSITE" id="PS51257">
    <property type="entry name" value="PROKAR_LIPOPROTEIN"/>
    <property type="match status" value="1"/>
</dbReference>
<dbReference type="RefSeq" id="WP_346750094.1">
    <property type="nucleotide sequence ID" value="NZ_JAUJEA010000001.1"/>
</dbReference>
<keyword evidence="9" id="KW-1185">Reference proteome</keyword>
<keyword evidence="4" id="KW-0472">Membrane</keyword>
<comment type="similarity">
    <text evidence="2">Belongs to the SusD family.</text>
</comment>
<evidence type="ECO:0000256" key="4">
    <source>
        <dbReference type="ARBA" id="ARBA00023136"/>
    </source>
</evidence>
<dbReference type="Proteomes" id="UP001172082">
    <property type="component" value="Unassembled WGS sequence"/>
</dbReference>
<protein>
    <submittedName>
        <fullName evidence="8">RagB/SusD family nutrient uptake outer membrane protein</fullName>
    </submittedName>
</protein>
<evidence type="ECO:0000313" key="9">
    <source>
        <dbReference type="Proteomes" id="UP001172082"/>
    </source>
</evidence>
<dbReference type="SUPFAM" id="SSF48452">
    <property type="entry name" value="TPR-like"/>
    <property type="match status" value="1"/>
</dbReference>
<evidence type="ECO:0000256" key="5">
    <source>
        <dbReference type="ARBA" id="ARBA00023237"/>
    </source>
</evidence>
<comment type="subcellular location">
    <subcellularLocation>
        <location evidence="1">Cell outer membrane</location>
    </subcellularLocation>
</comment>
<dbReference type="CDD" id="cd08977">
    <property type="entry name" value="SusD"/>
    <property type="match status" value="1"/>
</dbReference>
<dbReference type="InterPro" id="IPR033985">
    <property type="entry name" value="SusD-like_N"/>
</dbReference>
<organism evidence="8 9">
    <name type="scientific">Splendidivirga corallicola</name>
    <dbReference type="NCBI Taxonomy" id="3051826"/>
    <lineage>
        <taxon>Bacteria</taxon>
        <taxon>Pseudomonadati</taxon>
        <taxon>Bacteroidota</taxon>
        <taxon>Cytophagia</taxon>
        <taxon>Cytophagales</taxon>
        <taxon>Splendidivirgaceae</taxon>
        <taxon>Splendidivirga</taxon>
    </lineage>
</organism>
<sequence length="467" mass="51828">MKNIKNRSIKIAFVLTVFTVFSCSEDFLELTPQQSVATENALITLDDFRAAITGVYDGLSSSNYYGRYFVLVPDVMSDNVKQNASANRAKEWAEYSGNATDFIPRNMWNQMYDVINRANNIINSTVELAPAVKAEQDQIIGEAYALRALVHHDLVRIYAQTFNFTSGAAHPGIPIVTEFDQFAEPSRNTVNEVYNQIVSDLTTAISMMNADRGSSTILSKLAVQGLLARVHLYRQDWANAEQLATEAINGSSGLTSNAEYVNAWMAGTPPDAMFEIAMTSTDNRGSDALGRMYITEGYGDYLPSNDVISLIPVGDVREQLFKGDPNLSGIYGPVRVNKFPSTTGEDNTPVLRLSEIYLIRAEARANLNNDTGAQSDLNAIRQRGLSTAADVTATGQALIDEILLERRIELMFEGHRLWDLMRNEMNVIRNQCSSIICEINYPDNRFILPIPADEINANPNIKQNDGY</sequence>
<feature type="domain" description="RagB/SusD" evidence="6">
    <location>
        <begin position="342"/>
        <end position="467"/>
    </location>
</feature>
<keyword evidence="3" id="KW-0732">Signal</keyword>
<evidence type="ECO:0000259" key="7">
    <source>
        <dbReference type="Pfam" id="PF14322"/>
    </source>
</evidence>
<evidence type="ECO:0000256" key="1">
    <source>
        <dbReference type="ARBA" id="ARBA00004442"/>
    </source>
</evidence>
<gene>
    <name evidence="8" type="ORF">QQ008_01810</name>
</gene>
<dbReference type="Gene3D" id="1.25.40.390">
    <property type="match status" value="1"/>
</dbReference>
<evidence type="ECO:0000256" key="2">
    <source>
        <dbReference type="ARBA" id="ARBA00006275"/>
    </source>
</evidence>
<feature type="domain" description="SusD-like N-terminal" evidence="7">
    <location>
        <begin position="26"/>
        <end position="232"/>
    </location>
</feature>
<comment type="caution">
    <text evidence="8">The sequence shown here is derived from an EMBL/GenBank/DDBJ whole genome shotgun (WGS) entry which is preliminary data.</text>
</comment>
<dbReference type="Pfam" id="PF07980">
    <property type="entry name" value="SusD_RagB"/>
    <property type="match status" value="1"/>
</dbReference>
<dbReference type="Gene3D" id="2.20.20.130">
    <property type="match status" value="1"/>
</dbReference>